<dbReference type="Proteomes" id="UP000054196">
    <property type="component" value="Unassembled WGS sequence"/>
</dbReference>
<sequence>NMLLSQFTTLIATDPLLMGTLSLSSLVLFIRLTTHLKSRLLWSCSASWSGAPLHLPPEIVQFLCRALHASEALVVRCWSVLRDQIWESADACGSHSDELLPIAGDLLDIFLRHGVDLGISAYEFYPRERGCLDPRCQVRCRVQMELAREIPMRVVVFTREWGALPAWSHSARCPRCLTRYYPTYYVVDRKVRVYHRGVPPFIHVATHVYIEQSVCRRFRDSMVCAWVSATNNARIYKLEHGARTSGCFPDDWPVRPSMTSELVWDSFFLCSLKDHHFEHQSQLIVDNDVSQADRLNTALRVRNLMMMGIGQEEWNHVCKLCMDFKEPNHIMRAVVIDGVQIGHPCCSVHDCKQPLVTQRARFCLVHDSQSKICAVVGCTASCEEPFKTCAISQHRALENDLLSRADVIMDIQPDGGAQDCSEKDEAGNTIPKARFGRRRTHNEQLCVATCGVILSRATFFGSEGIDGVRQFLHATFPTERSVPQVIFYDTACLLKKRLMTAQDHHFDRCALPVDVFHMKSKHKESDEFCGRYCNAAQFPDLIVGTKWRFNSSAAEMTNAWFDGFAAMVREMRDDRYDFFLDEMIKHHNRLVVHELVGRNANPHHIDRQVLLS</sequence>
<name>R7S0P4_PUNST</name>
<dbReference type="InterPro" id="IPR041539">
    <property type="entry name" value="CxC5"/>
</dbReference>
<evidence type="ECO:0008006" key="5">
    <source>
        <dbReference type="Google" id="ProtNLM"/>
    </source>
</evidence>
<evidence type="ECO:0000259" key="2">
    <source>
        <dbReference type="Pfam" id="PF18721"/>
    </source>
</evidence>
<dbReference type="Pfam" id="PF18718">
    <property type="entry name" value="CxC5"/>
    <property type="match status" value="1"/>
</dbReference>
<keyword evidence="4" id="KW-1185">Reference proteome</keyword>
<feature type="non-terminal residue" evidence="3">
    <location>
        <position position="1"/>
    </location>
</feature>
<protein>
    <recommendedName>
        <fullName evidence="5">CxC6 like cysteine cluster associated with KDZ domain-containing protein</fullName>
    </recommendedName>
</protein>
<evidence type="ECO:0000313" key="4">
    <source>
        <dbReference type="Proteomes" id="UP000054196"/>
    </source>
</evidence>
<dbReference type="KEGG" id="psq:PUNSTDRAFT_77731"/>
<feature type="domain" description="CxC5 like cysteine cluster associated with KDZ" evidence="1">
    <location>
        <begin position="119"/>
        <end position="238"/>
    </location>
</feature>
<dbReference type="OrthoDB" id="2501483at2759"/>
<accession>R7S0P4</accession>
<dbReference type="Pfam" id="PF18721">
    <property type="entry name" value="CxC6"/>
    <property type="match status" value="1"/>
</dbReference>
<dbReference type="eggNOG" id="ENOG502S1HF">
    <property type="taxonomic scope" value="Eukaryota"/>
</dbReference>
<feature type="domain" description="CxC6 like cysteine cluster associated with KDZ" evidence="2">
    <location>
        <begin position="335"/>
        <end position="399"/>
    </location>
</feature>
<evidence type="ECO:0000313" key="3">
    <source>
        <dbReference type="EMBL" id="EIN03778.1"/>
    </source>
</evidence>
<evidence type="ECO:0000259" key="1">
    <source>
        <dbReference type="Pfam" id="PF18718"/>
    </source>
</evidence>
<dbReference type="OMA" id="ECPSKSD"/>
<dbReference type="EMBL" id="JH687559">
    <property type="protein sequence ID" value="EIN03778.1"/>
    <property type="molecule type" value="Genomic_DNA"/>
</dbReference>
<dbReference type="GeneID" id="18885746"/>
<gene>
    <name evidence="3" type="ORF">PUNSTDRAFT_77731</name>
</gene>
<dbReference type="AlphaFoldDB" id="R7S0P4"/>
<dbReference type="RefSeq" id="XP_007389063.1">
    <property type="nucleotide sequence ID" value="XM_007389001.1"/>
</dbReference>
<organism evidence="3 4">
    <name type="scientific">Punctularia strigosozonata (strain HHB-11173)</name>
    <name type="common">White-rot fungus</name>
    <dbReference type="NCBI Taxonomy" id="741275"/>
    <lineage>
        <taxon>Eukaryota</taxon>
        <taxon>Fungi</taxon>
        <taxon>Dikarya</taxon>
        <taxon>Basidiomycota</taxon>
        <taxon>Agaricomycotina</taxon>
        <taxon>Agaricomycetes</taxon>
        <taxon>Corticiales</taxon>
        <taxon>Punctulariaceae</taxon>
        <taxon>Punctularia</taxon>
    </lineage>
</organism>
<reference evidence="4" key="1">
    <citation type="journal article" date="2012" name="Science">
        <title>The Paleozoic origin of enzymatic lignin decomposition reconstructed from 31 fungal genomes.</title>
        <authorList>
            <person name="Floudas D."/>
            <person name="Binder M."/>
            <person name="Riley R."/>
            <person name="Barry K."/>
            <person name="Blanchette R.A."/>
            <person name="Henrissat B."/>
            <person name="Martinez A.T."/>
            <person name="Otillar R."/>
            <person name="Spatafora J.W."/>
            <person name="Yadav J.S."/>
            <person name="Aerts A."/>
            <person name="Benoit I."/>
            <person name="Boyd A."/>
            <person name="Carlson A."/>
            <person name="Copeland A."/>
            <person name="Coutinho P.M."/>
            <person name="de Vries R.P."/>
            <person name="Ferreira P."/>
            <person name="Findley K."/>
            <person name="Foster B."/>
            <person name="Gaskell J."/>
            <person name="Glotzer D."/>
            <person name="Gorecki P."/>
            <person name="Heitman J."/>
            <person name="Hesse C."/>
            <person name="Hori C."/>
            <person name="Igarashi K."/>
            <person name="Jurgens J.A."/>
            <person name="Kallen N."/>
            <person name="Kersten P."/>
            <person name="Kohler A."/>
            <person name="Kuees U."/>
            <person name="Kumar T.K.A."/>
            <person name="Kuo A."/>
            <person name="LaButti K."/>
            <person name="Larrondo L.F."/>
            <person name="Lindquist E."/>
            <person name="Ling A."/>
            <person name="Lombard V."/>
            <person name="Lucas S."/>
            <person name="Lundell T."/>
            <person name="Martin R."/>
            <person name="McLaughlin D.J."/>
            <person name="Morgenstern I."/>
            <person name="Morin E."/>
            <person name="Murat C."/>
            <person name="Nagy L.G."/>
            <person name="Nolan M."/>
            <person name="Ohm R.A."/>
            <person name="Patyshakuliyeva A."/>
            <person name="Rokas A."/>
            <person name="Ruiz-Duenas F.J."/>
            <person name="Sabat G."/>
            <person name="Salamov A."/>
            <person name="Samejima M."/>
            <person name="Schmutz J."/>
            <person name="Slot J.C."/>
            <person name="St John F."/>
            <person name="Stenlid J."/>
            <person name="Sun H."/>
            <person name="Sun S."/>
            <person name="Syed K."/>
            <person name="Tsang A."/>
            <person name="Wiebenga A."/>
            <person name="Young D."/>
            <person name="Pisabarro A."/>
            <person name="Eastwood D.C."/>
            <person name="Martin F."/>
            <person name="Cullen D."/>
            <person name="Grigoriev I.V."/>
            <person name="Hibbett D.S."/>
        </authorList>
    </citation>
    <scope>NUCLEOTIDE SEQUENCE [LARGE SCALE GENOMIC DNA]</scope>
    <source>
        <strain evidence="4">HHB-11173 SS5</strain>
    </source>
</reference>
<proteinExistence type="predicted"/>
<dbReference type="HOGENOM" id="CLU_004966_4_0_1"/>
<dbReference type="InterPro" id="IPR040898">
    <property type="entry name" value="CxC6"/>
</dbReference>